<evidence type="ECO:0000256" key="1">
    <source>
        <dbReference type="SAM" id="MobiDB-lite"/>
    </source>
</evidence>
<dbReference type="OrthoDB" id="1930966at2759"/>
<gene>
    <name evidence="2" type="ORF">CTI12_AA030030</name>
</gene>
<dbReference type="InterPro" id="IPR036691">
    <property type="entry name" value="Endo/exonu/phosph_ase_sf"/>
</dbReference>
<feature type="compositionally biased region" description="Basic and acidic residues" evidence="1">
    <location>
        <begin position="313"/>
        <end position="381"/>
    </location>
</feature>
<proteinExistence type="predicted"/>
<evidence type="ECO:0000313" key="2">
    <source>
        <dbReference type="EMBL" id="PWA97296.1"/>
    </source>
</evidence>
<dbReference type="SUPFAM" id="SSF56219">
    <property type="entry name" value="DNase I-like"/>
    <property type="match status" value="2"/>
</dbReference>
<dbReference type="Gene3D" id="3.60.10.10">
    <property type="entry name" value="Endonuclease/exonuclease/phosphatase"/>
    <property type="match status" value="2"/>
</dbReference>
<sequence length="942" mass="108264">MSGRKRSSNHAIRHPARYGDSVLGHQRNSDKNNGKGNNQVKRKGDEVQNQGEKEYKEDKNKGDKNVFDGDLNGEEFPDLQNQVNNNTPFSSHNTSVNVDTGLSAQVDVDNEVPVSNDQGYSSNANDVNKNTSVVQESISQNVENEANRMNARTLVDILRNNATDNKLLRVPTGLNDNCVEVAIFDEEIVEVGRMGFARVLVELNAKKQFKDVIEVAYNRKDASISMTKYVQVEYAWKPAHCGHCCVFGHEEKTCRMVPKEQNGDQQENEHGDNNDGFKEVSYRRNRNEFDYNNSRRYDQNGQNGYARGNMYNNRKDGQKLNNNKKEYKEKRNVEMDAKNGMEKGSDASVPKEKENNSKQDTLNKPKTSEEQLKPSNDERMKVDEVLSKNGDPTVNEWESWNEDMKKYYGEKKELLRVTNESSNEEDVVVDLSSVGESVLRNEVEGTECKSEPKELRIKVSQKTEREDMDMKIATWNIRGLSNPDKQKEVKKFIAEENLQMCAILETHIKYKKVGDNIFGNWDYVINVEDNNKGCRIMVGWNQNMVDVRMINKSRQSLLLLVETIGQRKSFFYTIVYASNSGIERRRLWNELGAYKQITNGTAWVIIGDFNVTLEVNEHSNGSSKYTSDMIEFKKCVEEVEIEDLLSSGFQYTWTKSLKDPKSSEEQLKPSNDERMKVDEVLSKNGDPTVNEWESWNEDMKKYYGEKKELLRVTNESSNEEDVVVDLSSVGESVLRNEVEGTECKSEPKELRIKVSQKTEREDMDMKIATWNIRGLSNPDKQKEVKKFIAEENLQMCAILETHIKYKKVGDNIFGNWDYVINVEDNNKGCRIMVGWNQNMVDVRMINKSRQSLLLLVETIGQRKSFFYTIVYASNSGIERRRKLNSQTLAKMILANQDNSKLAKSLSYSQRTWNQTRNQKLILATFGKAHHTCKALSPYSQRP</sequence>
<keyword evidence="2" id="KW-0808">Transferase</keyword>
<feature type="compositionally biased region" description="Polar residues" evidence="1">
    <location>
        <begin position="79"/>
        <end position="97"/>
    </location>
</feature>
<accession>A0A2U1QH13</accession>
<keyword evidence="3" id="KW-1185">Reference proteome</keyword>
<keyword evidence="2" id="KW-0548">Nucleotidyltransferase</keyword>
<feature type="region of interest" description="Disordered" evidence="1">
    <location>
        <begin position="260"/>
        <end position="381"/>
    </location>
</feature>
<feature type="compositionally biased region" description="Basic and acidic residues" evidence="1">
    <location>
        <begin position="42"/>
        <end position="67"/>
    </location>
</feature>
<feature type="region of interest" description="Disordered" evidence="1">
    <location>
        <begin position="1"/>
        <end position="97"/>
    </location>
</feature>
<dbReference type="EMBL" id="PKPP01000131">
    <property type="protein sequence ID" value="PWA97296.1"/>
    <property type="molecule type" value="Genomic_DNA"/>
</dbReference>
<feature type="compositionally biased region" description="Basic residues" evidence="1">
    <location>
        <begin position="1"/>
        <end position="16"/>
    </location>
</feature>
<dbReference type="Proteomes" id="UP000245207">
    <property type="component" value="Unassembled WGS sequence"/>
</dbReference>
<dbReference type="AlphaFoldDB" id="A0A2U1QH13"/>
<organism evidence="2 3">
    <name type="scientific">Artemisia annua</name>
    <name type="common">Sweet wormwood</name>
    <dbReference type="NCBI Taxonomy" id="35608"/>
    <lineage>
        <taxon>Eukaryota</taxon>
        <taxon>Viridiplantae</taxon>
        <taxon>Streptophyta</taxon>
        <taxon>Embryophyta</taxon>
        <taxon>Tracheophyta</taxon>
        <taxon>Spermatophyta</taxon>
        <taxon>Magnoliopsida</taxon>
        <taxon>eudicotyledons</taxon>
        <taxon>Gunneridae</taxon>
        <taxon>Pentapetalae</taxon>
        <taxon>asterids</taxon>
        <taxon>campanulids</taxon>
        <taxon>Asterales</taxon>
        <taxon>Asteraceae</taxon>
        <taxon>Asteroideae</taxon>
        <taxon>Anthemideae</taxon>
        <taxon>Artemisiinae</taxon>
        <taxon>Artemisia</taxon>
    </lineage>
</organism>
<dbReference type="PANTHER" id="PTHR35218">
    <property type="entry name" value="RNASE H DOMAIN-CONTAINING PROTEIN"/>
    <property type="match status" value="1"/>
</dbReference>
<keyword evidence="2" id="KW-0695">RNA-directed DNA polymerase</keyword>
<comment type="caution">
    <text evidence="2">The sequence shown here is derived from an EMBL/GenBank/DDBJ whole genome shotgun (WGS) entry which is preliminary data.</text>
</comment>
<protein>
    <submittedName>
        <fullName evidence="2">RNA-directed DNA polymerase, eukaryota, Reverse transcriptase zinc-binding domain protein</fullName>
    </submittedName>
</protein>
<evidence type="ECO:0000313" key="3">
    <source>
        <dbReference type="Proteomes" id="UP000245207"/>
    </source>
</evidence>
<dbReference type="PANTHER" id="PTHR35218:SF9">
    <property type="entry name" value="ENDONUCLEASE_EXONUCLEASE_PHOSPHATASE DOMAIN-CONTAINING PROTEIN"/>
    <property type="match status" value="1"/>
</dbReference>
<dbReference type="GO" id="GO:0003964">
    <property type="term" value="F:RNA-directed DNA polymerase activity"/>
    <property type="evidence" value="ECO:0007669"/>
    <property type="project" value="UniProtKB-KW"/>
</dbReference>
<name>A0A2U1QH13_ARTAN</name>
<feature type="compositionally biased region" description="Basic and acidic residues" evidence="1">
    <location>
        <begin position="260"/>
        <end position="298"/>
    </location>
</feature>
<reference evidence="2 3" key="1">
    <citation type="journal article" date="2018" name="Mol. Plant">
        <title>The genome of Artemisia annua provides insight into the evolution of Asteraceae family and artemisinin biosynthesis.</title>
        <authorList>
            <person name="Shen Q."/>
            <person name="Zhang L."/>
            <person name="Liao Z."/>
            <person name="Wang S."/>
            <person name="Yan T."/>
            <person name="Shi P."/>
            <person name="Liu M."/>
            <person name="Fu X."/>
            <person name="Pan Q."/>
            <person name="Wang Y."/>
            <person name="Lv Z."/>
            <person name="Lu X."/>
            <person name="Zhang F."/>
            <person name="Jiang W."/>
            <person name="Ma Y."/>
            <person name="Chen M."/>
            <person name="Hao X."/>
            <person name="Li L."/>
            <person name="Tang Y."/>
            <person name="Lv G."/>
            <person name="Zhou Y."/>
            <person name="Sun X."/>
            <person name="Brodelius P.E."/>
            <person name="Rose J.K.C."/>
            <person name="Tang K."/>
        </authorList>
    </citation>
    <scope>NUCLEOTIDE SEQUENCE [LARGE SCALE GENOMIC DNA]</scope>
    <source>
        <strain evidence="3">cv. Huhao1</strain>
        <tissue evidence="2">Leaf</tissue>
    </source>
</reference>